<dbReference type="Pfam" id="PF00117">
    <property type="entry name" value="GATase"/>
    <property type="match status" value="1"/>
</dbReference>
<dbReference type="NCBIfam" id="TIGR00566">
    <property type="entry name" value="trpG_papA"/>
    <property type="match status" value="1"/>
</dbReference>
<dbReference type="Proteomes" id="UP000196053">
    <property type="component" value="Chromosome I"/>
</dbReference>
<dbReference type="KEGG" id="hsd:SD1D_1610"/>
<proteinExistence type="predicted"/>
<dbReference type="RefSeq" id="WP_058258424.1">
    <property type="nucleotide sequence ID" value="NZ_JANWKB010000055.1"/>
</dbReference>
<evidence type="ECO:0000313" key="3">
    <source>
        <dbReference type="EMBL" id="CUH93156.1"/>
    </source>
</evidence>
<dbReference type="FunFam" id="3.40.50.880:FF:000003">
    <property type="entry name" value="Anthranilate synthase component II"/>
    <property type="match status" value="1"/>
</dbReference>
<dbReference type="GO" id="GO:0000162">
    <property type="term" value="P:L-tryptophan biosynthetic process"/>
    <property type="evidence" value="ECO:0007669"/>
    <property type="project" value="TreeGrafter"/>
</dbReference>
<dbReference type="GO" id="GO:0005829">
    <property type="term" value="C:cytosol"/>
    <property type="evidence" value="ECO:0007669"/>
    <property type="project" value="TreeGrafter"/>
</dbReference>
<dbReference type="EMBL" id="LN879430">
    <property type="protein sequence ID" value="CUH93156.1"/>
    <property type="molecule type" value="Genomic_DNA"/>
</dbReference>
<sequence>MILIIDNYDSFTYNILHLAGPGKEVKVVRNDITLDEIKKLAPSHIIISSGPGSLRNSGINKDLINHFKGKIPIMGIGLGHLIICEVFGAKITRTKKIIHGKQSYIHIANGSQIFWGLPPIIKAGRYQSLTMDRDTIKDDLLIIAEDEAGRLMGVKHRKYEIYGLLFHPESILTPHGDKIIENFLNIGG</sequence>
<dbReference type="PROSITE" id="PS51273">
    <property type="entry name" value="GATASE_TYPE_1"/>
    <property type="match status" value="1"/>
</dbReference>
<dbReference type="AlphaFoldDB" id="A0A0K8J694"/>
<dbReference type="GO" id="GO:0004049">
    <property type="term" value="F:anthranilate synthase activity"/>
    <property type="evidence" value="ECO:0007669"/>
    <property type="project" value="TreeGrafter"/>
</dbReference>
<dbReference type="PRINTS" id="PR00097">
    <property type="entry name" value="ANTSNTHASEII"/>
</dbReference>
<dbReference type="PANTHER" id="PTHR43418:SF4">
    <property type="entry name" value="MULTIFUNCTIONAL TRYPTOPHAN BIOSYNTHESIS PROTEIN"/>
    <property type="match status" value="1"/>
</dbReference>
<dbReference type="OrthoDB" id="9804328at2"/>
<name>A0A0K8J694_9FIRM</name>
<evidence type="ECO:0000256" key="1">
    <source>
        <dbReference type="ARBA" id="ARBA00022962"/>
    </source>
</evidence>
<dbReference type="PRINTS" id="PR00096">
    <property type="entry name" value="GATASE"/>
</dbReference>
<dbReference type="SUPFAM" id="SSF52317">
    <property type="entry name" value="Class I glutamine amidotransferase-like"/>
    <property type="match status" value="1"/>
</dbReference>
<gene>
    <name evidence="3" type="ORF">SD1D_1610</name>
</gene>
<accession>A0A0K8J694</accession>
<dbReference type="PANTHER" id="PTHR43418">
    <property type="entry name" value="MULTIFUNCTIONAL TRYPTOPHAN BIOSYNTHESIS PROTEIN-RELATED"/>
    <property type="match status" value="1"/>
</dbReference>
<organism evidence="3 4">
    <name type="scientific">Herbinix luporum</name>
    <dbReference type="NCBI Taxonomy" id="1679721"/>
    <lineage>
        <taxon>Bacteria</taxon>
        <taxon>Bacillati</taxon>
        <taxon>Bacillota</taxon>
        <taxon>Clostridia</taxon>
        <taxon>Lachnospirales</taxon>
        <taxon>Lachnospiraceae</taxon>
        <taxon>Herbinix</taxon>
    </lineage>
</organism>
<evidence type="ECO:0000259" key="2">
    <source>
        <dbReference type="Pfam" id="PF00117"/>
    </source>
</evidence>
<reference evidence="4" key="1">
    <citation type="submission" date="2015-09" db="EMBL/GenBank/DDBJ databases">
        <authorList>
            <person name="Wibberg D."/>
        </authorList>
    </citation>
    <scope>NUCLEOTIDE SEQUENCE [LARGE SCALE GENOMIC DNA]</scope>
    <source>
        <strain evidence="4">SD1D</strain>
    </source>
</reference>
<protein>
    <recommendedName>
        <fullName evidence="2">Glutamine amidotransferase domain-containing protein</fullName>
    </recommendedName>
</protein>
<evidence type="ECO:0000313" key="4">
    <source>
        <dbReference type="Proteomes" id="UP000196053"/>
    </source>
</evidence>
<keyword evidence="4" id="KW-1185">Reference proteome</keyword>
<dbReference type="CDD" id="cd01743">
    <property type="entry name" value="GATase1_Anthranilate_Synthase"/>
    <property type="match status" value="1"/>
</dbReference>
<dbReference type="InterPro" id="IPR017926">
    <property type="entry name" value="GATASE"/>
</dbReference>
<dbReference type="InterPro" id="IPR050472">
    <property type="entry name" value="Anth_synth/Amidotransfase"/>
</dbReference>
<keyword evidence="1" id="KW-0315">Glutamine amidotransferase</keyword>
<dbReference type="InterPro" id="IPR006221">
    <property type="entry name" value="TrpG/PapA_dom"/>
</dbReference>
<dbReference type="Gene3D" id="3.40.50.880">
    <property type="match status" value="1"/>
</dbReference>
<feature type="domain" description="Glutamine amidotransferase" evidence="2">
    <location>
        <begin position="3"/>
        <end position="184"/>
    </location>
</feature>
<dbReference type="InterPro" id="IPR029062">
    <property type="entry name" value="Class_I_gatase-like"/>
</dbReference>